<evidence type="ECO:0000256" key="2">
    <source>
        <dbReference type="ARBA" id="ARBA00022598"/>
    </source>
</evidence>
<feature type="domain" description="AMP-dependent synthetase/ligase" evidence="8">
    <location>
        <begin position="17"/>
        <end position="354"/>
    </location>
</feature>
<evidence type="ECO:0000259" key="8">
    <source>
        <dbReference type="Pfam" id="PF00501"/>
    </source>
</evidence>
<comment type="catalytic activity">
    <reaction evidence="7">
        <text>holo-[D-alanyl-carrier protein] + D-alanine + ATP = D-alanyl-[D-alanyl-carrier protein] + AMP + diphosphate</text>
        <dbReference type="Rhea" id="RHEA:55132"/>
        <dbReference type="Rhea" id="RHEA-COMP:14102"/>
        <dbReference type="Rhea" id="RHEA-COMP:14103"/>
        <dbReference type="ChEBI" id="CHEBI:30616"/>
        <dbReference type="ChEBI" id="CHEBI:33019"/>
        <dbReference type="ChEBI" id="CHEBI:57416"/>
        <dbReference type="ChEBI" id="CHEBI:64479"/>
        <dbReference type="ChEBI" id="CHEBI:138620"/>
        <dbReference type="ChEBI" id="CHEBI:456215"/>
        <dbReference type="EC" id="6.2.1.54"/>
    </reaction>
</comment>
<evidence type="ECO:0000256" key="5">
    <source>
        <dbReference type="ARBA" id="ARBA00054605"/>
    </source>
</evidence>
<comment type="caution">
    <text evidence="7">Lacks conserved residue(s) required for the propagation of feature annotation.</text>
</comment>
<evidence type="ECO:0000256" key="1">
    <source>
        <dbReference type="ARBA" id="ARBA00022490"/>
    </source>
</evidence>
<dbReference type="InterPro" id="IPR045851">
    <property type="entry name" value="AMP-bd_C_sf"/>
</dbReference>
<dbReference type="Gene3D" id="3.40.50.12780">
    <property type="entry name" value="N-terminal domain of ligase-like"/>
    <property type="match status" value="1"/>
</dbReference>
<evidence type="ECO:0000313" key="12">
    <source>
        <dbReference type="Proteomes" id="UP000195024"/>
    </source>
</evidence>
<feature type="binding site" evidence="7">
    <location>
        <position position="487"/>
    </location>
    <ligand>
        <name>ATP</name>
        <dbReference type="ChEBI" id="CHEBI:30616"/>
    </ligand>
</feature>
<comment type="subcellular location">
    <subcellularLocation>
        <location evidence="7">Cytoplasm</location>
    </subcellularLocation>
</comment>
<evidence type="ECO:0000256" key="7">
    <source>
        <dbReference type="HAMAP-Rule" id="MF_00593"/>
    </source>
</evidence>
<dbReference type="HAMAP" id="MF_00593">
    <property type="entry name" value="DltA"/>
    <property type="match status" value="1"/>
</dbReference>
<comment type="pathway">
    <text evidence="7">Cell wall biogenesis; lipoteichoic acid biosynthesis.</text>
</comment>
<reference evidence="10 13" key="2">
    <citation type="submission" date="2019-07" db="EMBL/GenBank/DDBJ databases">
        <title>Whole genome shotgun sequence of Enterococcus mundtii NBRC 100490.</title>
        <authorList>
            <person name="Hosoyama A."/>
            <person name="Uohara A."/>
            <person name="Ohji S."/>
            <person name="Ichikawa N."/>
        </authorList>
    </citation>
    <scope>NUCLEOTIDE SEQUENCE [LARGE SCALE GENOMIC DNA]</scope>
    <source>
        <strain evidence="10 13">NBRC 100490</strain>
    </source>
</reference>
<dbReference type="FunFam" id="3.30.300.30:FF:000012">
    <property type="entry name" value="D-alanine--D-alanyl carrier protein ligase"/>
    <property type="match status" value="1"/>
</dbReference>
<dbReference type="PANTHER" id="PTHR45398">
    <property type="match status" value="1"/>
</dbReference>
<dbReference type="NCBIfam" id="NF003417">
    <property type="entry name" value="PRK04813.1"/>
    <property type="match status" value="1"/>
</dbReference>
<keyword evidence="1 7" id="KW-0963">Cytoplasm</keyword>
<dbReference type="EC" id="6.2.1.54" evidence="7"/>
<dbReference type="GO" id="GO:0005524">
    <property type="term" value="F:ATP binding"/>
    <property type="evidence" value="ECO:0007669"/>
    <property type="project" value="UniProtKB-KW"/>
</dbReference>
<evidence type="ECO:0000313" key="13">
    <source>
        <dbReference type="Proteomes" id="UP000321175"/>
    </source>
</evidence>
<dbReference type="EMBL" id="NGMS01000001">
    <property type="protein sequence ID" value="OTP26604.1"/>
    <property type="molecule type" value="Genomic_DNA"/>
</dbReference>
<feature type="binding site" evidence="7">
    <location>
        <position position="300"/>
    </location>
    <ligand>
        <name>D-alanine</name>
        <dbReference type="ChEBI" id="CHEBI:57416"/>
    </ligand>
</feature>
<dbReference type="InterPro" id="IPR042099">
    <property type="entry name" value="ANL_N_sf"/>
</dbReference>
<evidence type="ECO:0000256" key="6">
    <source>
        <dbReference type="ARBA" id="ARBA00061336"/>
    </source>
</evidence>
<feature type="binding site" evidence="7">
    <location>
        <position position="487"/>
    </location>
    <ligand>
        <name>D-alanine</name>
        <dbReference type="ChEBI" id="CHEBI:57416"/>
    </ligand>
</feature>
<dbReference type="InterPro" id="IPR010072">
    <property type="entry name" value="DltA"/>
</dbReference>
<dbReference type="GO" id="GO:0070395">
    <property type="term" value="P:lipoteichoic acid biosynthetic process"/>
    <property type="evidence" value="ECO:0007669"/>
    <property type="project" value="UniProtKB-UniRule"/>
</dbReference>
<sequence>MKKKGIVEAIDFWGIADPERIAYQTAEERHTYQELKYSSDALGYYLEKRLTTKGPIVVFGNLEFEMVVSFLGAVKAGHAYLPIDAHTPKERIEAILRVAQPSMIISLSDWEIETDLPIIQKDCLRSIIASIVGYPFEHAVKGDENFYLIFTSGTTGEPKGVQISHDNLVSFVDWVLSDFPIKEGQAFLAQAPFSFDLSVFTLYPALVSGGIIKPLFKENVQDFQKLFAVLPQLKLDIWVSTPSFVDICLMDASFDEGHLPELITFIFCGEELTKKTAQALLERFPSAKIYNTYGPTEATVAISSILITREVLTTYERLPIGYVKSDTTVSILKNGESDHGEILISGPSVSKGYLNNPEKTKEVFFQVTGHQNYRTGDAGYLAEDGLLFIEGRIDQQVKLHGYRIELGDIEHALLKDERIKQAIVVPKYQGSKVQQLVAFVVLNQAIPDTNYQLIRSIKQRLTDFLMDYMIPQKVAFIDQLPQTNNGKIDRKALTAEVNR</sequence>
<dbReference type="Pfam" id="PF00501">
    <property type="entry name" value="AMP-binding"/>
    <property type="match status" value="1"/>
</dbReference>
<evidence type="ECO:0000256" key="4">
    <source>
        <dbReference type="ARBA" id="ARBA00022840"/>
    </source>
</evidence>
<feature type="binding site" evidence="7">
    <location>
        <position position="196"/>
    </location>
    <ligand>
        <name>D-alanine</name>
        <dbReference type="ChEBI" id="CHEBI:57416"/>
    </ligand>
</feature>
<dbReference type="RefSeq" id="WP_071866990.1">
    <property type="nucleotide sequence ID" value="NZ_BJWA01000013.1"/>
</dbReference>
<dbReference type="InterPro" id="IPR010071">
    <property type="entry name" value="AA_adenyl_dom"/>
</dbReference>
<evidence type="ECO:0000259" key="9">
    <source>
        <dbReference type="Pfam" id="PF13193"/>
    </source>
</evidence>
<comment type="similarity">
    <text evidence="6 7">Belongs to the ATP-dependent AMP-binding enzyme family. DltA subfamily.</text>
</comment>
<accession>A0A1L8UV85</accession>
<dbReference type="PANTHER" id="PTHR45398:SF1">
    <property type="entry name" value="ENZYME, PUTATIVE (JCVI)-RELATED"/>
    <property type="match status" value="1"/>
</dbReference>
<proteinExistence type="inferred from homology"/>
<dbReference type="SUPFAM" id="SSF56801">
    <property type="entry name" value="Acetyl-CoA synthetase-like"/>
    <property type="match status" value="1"/>
</dbReference>
<keyword evidence="3 7" id="KW-0547">Nucleotide-binding</keyword>
<evidence type="ECO:0000256" key="3">
    <source>
        <dbReference type="ARBA" id="ARBA00022741"/>
    </source>
</evidence>
<dbReference type="InterPro" id="IPR020845">
    <property type="entry name" value="AMP-binding_CS"/>
</dbReference>
<dbReference type="EMBL" id="BJWA01000013">
    <property type="protein sequence ID" value="GEL80773.1"/>
    <property type="molecule type" value="Genomic_DNA"/>
</dbReference>
<dbReference type="NCBIfam" id="TIGR01734">
    <property type="entry name" value="D-ala-DACP-lig"/>
    <property type="match status" value="1"/>
</dbReference>
<reference evidence="11 12" key="1">
    <citation type="submission" date="2017-05" db="EMBL/GenBank/DDBJ databases">
        <title>The Genome Sequence of Enterococcus mundtii 6B1_DIV0119.</title>
        <authorList>
            <consortium name="The Broad Institute Genomics Platform"/>
            <consortium name="The Broad Institute Genomic Center for Infectious Diseases"/>
            <person name="Earl A."/>
            <person name="Manson A."/>
            <person name="Schwartman J."/>
            <person name="Gilmore M."/>
            <person name="Abouelleil A."/>
            <person name="Cao P."/>
            <person name="Chapman S."/>
            <person name="Cusick C."/>
            <person name="Shea T."/>
            <person name="Young S."/>
            <person name="Neafsey D."/>
            <person name="Nusbaum C."/>
            <person name="Birren B."/>
        </authorList>
    </citation>
    <scope>NUCLEOTIDE SEQUENCE [LARGE SCALE GENOMIC DNA]</scope>
    <source>
        <strain evidence="11 12">6B1_DIV0119</strain>
    </source>
</reference>
<dbReference type="Proteomes" id="UP000195024">
    <property type="component" value="Unassembled WGS sequence"/>
</dbReference>
<dbReference type="CDD" id="cd05945">
    <property type="entry name" value="DltA"/>
    <property type="match status" value="1"/>
</dbReference>
<dbReference type="InterPro" id="IPR025110">
    <property type="entry name" value="AMP-bd_C"/>
</dbReference>
<dbReference type="GeneID" id="60998600"/>
<dbReference type="GO" id="GO:0047473">
    <property type="term" value="F:D-alanine [D-alanyl carrier protein] ligase activity"/>
    <property type="evidence" value="ECO:0007669"/>
    <property type="project" value="UniProtKB-UniRule"/>
</dbReference>
<dbReference type="AlphaFoldDB" id="A0A1L8UV85"/>
<keyword evidence="2 7" id="KW-0436">Ligase</keyword>
<feature type="binding site" evidence="7">
    <location>
        <begin position="151"/>
        <end position="152"/>
    </location>
    <ligand>
        <name>ATP</name>
        <dbReference type="ChEBI" id="CHEBI:30616"/>
    </ligand>
</feature>
<dbReference type="Proteomes" id="UP000321175">
    <property type="component" value="Unassembled WGS sequence"/>
</dbReference>
<dbReference type="PROSITE" id="PS00455">
    <property type="entry name" value="AMP_BINDING"/>
    <property type="match status" value="1"/>
</dbReference>
<dbReference type="InterPro" id="IPR044507">
    <property type="entry name" value="DltA-like"/>
</dbReference>
<evidence type="ECO:0000313" key="10">
    <source>
        <dbReference type="EMBL" id="GEL80773.1"/>
    </source>
</evidence>
<comment type="function">
    <text evidence="5 7">Catalyzes the first step in the D-alanylation of lipoteichoic acid (LTA), the activation of D-alanine and its transfer onto the D-alanyl carrier protein (Dcp) DltC. In an ATP-dependent two-step reaction, forms a high energy D-alanyl-AMP intermediate, followed by transfer of the D-alanyl residue as a thiol ester to the phosphopantheinyl prosthetic group of the Dcp. D-alanylation of LTA plays an important role in modulating the properties of the cell wall in Gram-positive bacteria, influencing the net charge of the cell wall.</text>
</comment>
<dbReference type="Pfam" id="PF13193">
    <property type="entry name" value="AMP-binding_C"/>
    <property type="match status" value="1"/>
</dbReference>
<dbReference type="NCBIfam" id="TIGR01733">
    <property type="entry name" value="AA-adenyl-dom"/>
    <property type="match status" value="1"/>
</dbReference>
<comment type="caution">
    <text evidence="11">The sequence shown here is derived from an EMBL/GenBank/DDBJ whole genome shotgun (WGS) entry which is preliminary data.</text>
</comment>
<dbReference type="GO" id="GO:0005737">
    <property type="term" value="C:cytoplasm"/>
    <property type="evidence" value="ECO:0007669"/>
    <property type="project" value="UniProtKB-SubCell"/>
</dbReference>
<dbReference type="UniPathway" id="UPA00556"/>
<keyword evidence="4 7" id="KW-0067">ATP-binding</keyword>
<keyword evidence="13" id="KW-1185">Reference proteome</keyword>
<protein>
    <recommendedName>
        <fullName evidence="7">D-alanine--D-alanyl carrier protein ligase</fullName>
        <shortName evidence="7">DCL</shortName>
        <ecNumber evidence="7">6.2.1.54</ecNumber>
    </recommendedName>
    <alternativeName>
        <fullName evidence="7">D-alanine--poly(phosphoribitol) ligase subunit 1</fullName>
    </alternativeName>
    <alternativeName>
        <fullName evidence="7">D-alanine-activating enzyme</fullName>
        <shortName evidence="7">DAE</shortName>
    </alternativeName>
</protein>
<feature type="domain" description="AMP-binding enzyme C-terminal" evidence="9">
    <location>
        <begin position="409"/>
        <end position="487"/>
    </location>
</feature>
<feature type="binding site" evidence="7">
    <location>
        <position position="377"/>
    </location>
    <ligand>
        <name>ATP</name>
        <dbReference type="ChEBI" id="CHEBI:30616"/>
    </ligand>
</feature>
<gene>
    <name evidence="7 10" type="primary">dltA</name>
    <name evidence="11" type="ORF">A5802_000319</name>
    <name evidence="10" type="ORF">EMU01_19170</name>
</gene>
<feature type="binding site" evidence="7">
    <location>
        <begin position="291"/>
        <end position="296"/>
    </location>
    <ligand>
        <name>ATP</name>
        <dbReference type="ChEBI" id="CHEBI:30616"/>
    </ligand>
</feature>
<dbReference type="InterPro" id="IPR000873">
    <property type="entry name" value="AMP-dep_synth/lig_dom"/>
</dbReference>
<organism evidence="11 12">
    <name type="scientific">Enterococcus mundtii</name>
    <dbReference type="NCBI Taxonomy" id="53346"/>
    <lineage>
        <taxon>Bacteria</taxon>
        <taxon>Bacillati</taxon>
        <taxon>Bacillota</taxon>
        <taxon>Bacilli</taxon>
        <taxon>Lactobacillales</taxon>
        <taxon>Enterococcaceae</taxon>
        <taxon>Enterococcus</taxon>
    </lineage>
</organism>
<dbReference type="Gene3D" id="3.30.300.30">
    <property type="match status" value="1"/>
</dbReference>
<evidence type="ECO:0000313" key="11">
    <source>
        <dbReference type="EMBL" id="OTP26604.1"/>
    </source>
</evidence>
<name>A0A1L8UV85_ENTMU</name>